<organism evidence="6 7">
    <name type="scientific">Paraphotobacterium marinum</name>
    <dbReference type="NCBI Taxonomy" id="1755811"/>
    <lineage>
        <taxon>Bacteria</taxon>
        <taxon>Pseudomonadati</taxon>
        <taxon>Pseudomonadota</taxon>
        <taxon>Gammaproteobacteria</taxon>
        <taxon>Vibrionales</taxon>
        <taxon>Vibrionaceae</taxon>
        <taxon>Paraphotobacterium</taxon>
    </lineage>
</organism>
<evidence type="ECO:0000313" key="7">
    <source>
        <dbReference type="Proteomes" id="UP000242175"/>
    </source>
</evidence>
<keyword evidence="2" id="KW-0378">Hydrolase</keyword>
<dbReference type="Gene3D" id="3.60.21.10">
    <property type="match status" value="1"/>
</dbReference>
<accession>A0A220VD33</accession>
<reference evidence="6 7" key="1">
    <citation type="journal article" date="2016" name="Int. J. Syst. Evol. Microbiol.">
        <title>Paraphotobacterium marinum gen. nov., sp. nov., a member of the family Vibrionaceae, isolated from surface seawater.</title>
        <authorList>
            <person name="Huang Z."/>
            <person name="Dong C."/>
            <person name="Shao Z."/>
        </authorList>
    </citation>
    <scope>NUCLEOTIDE SEQUENCE [LARGE SCALE GENOMIC DNA]</scope>
    <source>
        <strain evidence="6 7">NSCS20N07D</strain>
    </source>
</reference>
<keyword evidence="1" id="KW-0479">Metal-binding</keyword>
<dbReference type="Pfam" id="PF00149">
    <property type="entry name" value="Metallophos"/>
    <property type="match status" value="1"/>
</dbReference>
<protein>
    <submittedName>
        <fullName evidence="6">3',5'-cyclic-AMP phosphodiesterase</fullName>
    </submittedName>
</protein>
<evidence type="ECO:0000256" key="1">
    <source>
        <dbReference type="ARBA" id="ARBA00022723"/>
    </source>
</evidence>
<feature type="domain" description="Calcineurin-like phosphoesterase" evidence="5">
    <location>
        <begin position="30"/>
        <end position="221"/>
    </location>
</feature>
<keyword evidence="7" id="KW-1185">Reference proteome</keyword>
<dbReference type="KEGG" id="pmai:CF386_04450"/>
<dbReference type="InterPro" id="IPR050884">
    <property type="entry name" value="CNP_phosphodiesterase-III"/>
</dbReference>
<evidence type="ECO:0000256" key="4">
    <source>
        <dbReference type="ARBA" id="ARBA00025742"/>
    </source>
</evidence>
<gene>
    <name evidence="6" type="ORF">CF386_04450</name>
</gene>
<dbReference type="NCBIfam" id="NF008359">
    <property type="entry name" value="PRK11148.1"/>
    <property type="match status" value="1"/>
</dbReference>
<evidence type="ECO:0000259" key="5">
    <source>
        <dbReference type="Pfam" id="PF00149"/>
    </source>
</evidence>
<name>A0A220VD33_9GAMM</name>
<dbReference type="SUPFAM" id="SSF56300">
    <property type="entry name" value="Metallo-dependent phosphatases"/>
    <property type="match status" value="1"/>
</dbReference>
<dbReference type="PANTHER" id="PTHR42988">
    <property type="entry name" value="PHOSPHOHYDROLASE"/>
    <property type="match status" value="1"/>
</dbReference>
<dbReference type="EMBL" id="CP022355">
    <property type="protein sequence ID" value="ASK78318.1"/>
    <property type="molecule type" value="Genomic_DNA"/>
</dbReference>
<dbReference type="Proteomes" id="UP000242175">
    <property type="component" value="Chromosome large"/>
</dbReference>
<dbReference type="InterPro" id="IPR026575">
    <property type="entry name" value="GpdQ/CpdA-like"/>
</dbReference>
<dbReference type="CDD" id="cd07402">
    <property type="entry name" value="MPP_GpdQ"/>
    <property type="match status" value="1"/>
</dbReference>
<comment type="similarity">
    <text evidence="4">Belongs to the cyclic nucleotide phosphodiesterase class-III family.</text>
</comment>
<proteinExistence type="inferred from homology"/>
<dbReference type="GO" id="GO:0046872">
    <property type="term" value="F:metal ion binding"/>
    <property type="evidence" value="ECO:0007669"/>
    <property type="project" value="UniProtKB-KW"/>
</dbReference>
<dbReference type="PANTHER" id="PTHR42988:SF2">
    <property type="entry name" value="CYCLIC NUCLEOTIDE PHOSPHODIESTERASE CBUA0032-RELATED"/>
    <property type="match status" value="1"/>
</dbReference>
<dbReference type="AlphaFoldDB" id="A0A220VD33"/>
<evidence type="ECO:0000313" key="6">
    <source>
        <dbReference type="EMBL" id="ASK78318.1"/>
    </source>
</evidence>
<sequence>MRGSFHLHVDLKGLSFILNLLKLRSKNRIIKILQITDTHLFKSSREKLLGISTNDSFLEVVSNINKSQSEYDLVLITGDISQDHTYESYEFFFHQIRSLKLPFVFIPGNHDEGIQLNNVIKQLKIEQYEQVLINDSWQIILLDSQVKNEVNGGLSDRQLFSLEQNLESNSLFSLIALHHPPLECDCKWLDEHKFDNQHKFWSTIVNYSSKLKGIICGHIHQNYEKNHHDIKLLATPSTCIQFKPLSHEFCLDDKNPGWRVLELSPDGKLTSEVFRISNNNFLPDFESKGY</sequence>
<dbReference type="InterPro" id="IPR029052">
    <property type="entry name" value="Metallo-depent_PP-like"/>
</dbReference>
<evidence type="ECO:0000256" key="2">
    <source>
        <dbReference type="ARBA" id="ARBA00022801"/>
    </source>
</evidence>
<dbReference type="InterPro" id="IPR004843">
    <property type="entry name" value="Calcineurin-like_PHP"/>
</dbReference>
<keyword evidence="3" id="KW-0408">Iron</keyword>
<dbReference type="GO" id="GO:0004112">
    <property type="term" value="F:cyclic-nucleotide phosphodiesterase activity"/>
    <property type="evidence" value="ECO:0007669"/>
    <property type="project" value="InterPro"/>
</dbReference>
<evidence type="ECO:0000256" key="3">
    <source>
        <dbReference type="ARBA" id="ARBA00023004"/>
    </source>
</evidence>